<dbReference type="Proteomes" id="UP000054248">
    <property type="component" value="Unassembled WGS sequence"/>
</dbReference>
<dbReference type="OrthoDB" id="3224080at2759"/>
<keyword evidence="4" id="KW-1185">Reference proteome</keyword>
<dbReference type="HOGENOM" id="CLU_559213_0_0_1"/>
<evidence type="ECO:0000313" key="3">
    <source>
        <dbReference type="EMBL" id="KIO23018.1"/>
    </source>
</evidence>
<proteinExistence type="predicted"/>
<accession>A0A0C3KNS5</accession>
<gene>
    <name evidence="3" type="ORF">M407DRAFT_27440</name>
</gene>
<feature type="domain" description="F-box" evidence="2">
    <location>
        <begin position="3"/>
        <end position="54"/>
    </location>
</feature>
<feature type="region of interest" description="Disordered" evidence="1">
    <location>
        <begin position="465"/>
        <end position="488"/>
    </location>
</feature>
<reference evidence="3 4" key="1">
    <citation type="submission" date="2014-04" db="EMBL/GenBank/DDBJ databases">
        <authorList>
            <consortium name="DOE Joint Genome Institute"/>
            <person name="Kuo A."/>
            <person name="Girlanda M."/>
            <person name="Perotto S."/>
            <person name="Kohler A."/>
            <person name="Nagy L.G."/>
            <person name="Floudas D."/>
            <person name="Copeland A."/>
            <person name="Barry K.W."/>
            <person name="Cichocki N."/>
            <person name="Veneault-Fourrey C."/>
            <person name="LaButti K."/>
            <person name="Lindquist E.A."/>
            <person name="Lipzen A."/>
            <person name="Lundell T."/>
            <person name="Morin E."/>
            <person name="Murat C."/>
            <person name="Sun H."/>
            <person name="Tunlid A."/>
            <person name="Henrissat B."/>
            <person name="Grigoriev I.V."/>
            <person name="Hibbett D.S."/>
            <person name="Martin F."/>
            <person name="Nordberg H.P."/>
            <person name="Cantor M.N."/>
            <person name="Hua S.X."/>
        </authorList>
    </citation>
    <scope>NUCLEOTIDE SEQUENCE [LARGE SCALE GENOMIC DNA]</scope>
    <source>
        <strain evidence="3 4">MUT 4182</strain>
    </source>
</reference>
<dbReference type="SUPFAM" id="SSF81383">
    <property type="entry name" value="F-box domain"/>
    <property type="match status" value="1"/>
</dbReference>
<dbReference type="InterPro" id="IPR001810">
    <property type="entry name" value="F-box_dom"/>
</dbReference>
<organism evidence="3 4">
    <name type="scientific">Tulasnella calospora MUT 4182</name>
    <dbReference type="NCBI Taxonomy" id="1051891"/>
    <lineage>
        <taxon>Eukaryota</taxon>
        <taxon>Fungi</taxon>
        <taxon>Dikarya</taxon>
        <taxon>Basidiomycota</taxon>
        <taxon>Agaricomycotina</taxon>
        <taxon>Agaricomycetes</taxon>
        <taxon>Cantharellales</taxon>
        <taxon>Tulasnellaceae</taxon>
        <taxon>Tulasnella</taxon>
    </lineage>
</organism>
<dbReference type="InterPro" id="IPR032675">
    <property type="entry name" value="LRR_dom_sf"/>
</dbReference>
<dbReference type="Pfam" id="PF12937">
    <property type="entry name" value="F-box-like"/>
    <property type="match status" value="1"/>
</dbReference>
<dbReference type="EMBL" id="KN823094">
    <property type="protein sequence ID" value="KIO23018.1"/>
    <property type="molecule type" value="Genomic_DNA"/>
</dbReference>
<evidence type="ECO:0000256" key="1">
    <source>
        <dbReference type="SAM" id="MobiDB-lite"/>
    </source>
</evidence>
<name>A0A0C3KNS5_9AGAM</name>
<dbReference type="AlphaFoldDB" id="A0A0C3KNS5"/>
<dbReference type="SUPFAM" id="SSF52047">
    <property type="entry name" value="RNI-like"/>
    <property type="match status" value="1"/>
</dbReference>
<feature type="compositionally biased region" description="Acidic residues" evidence="1">
    <location>
        <begin position="474"/>
        <end position="488"/>
    </location>
</feature>
<dbReference type="InterPro" id="IPR036047">
    <property type="entry name" value="F-box-like_dom_sf"/>
</dbReference>
<sequence length="488" mass="53993">MHFDELPNEILEYIIWLTLDSFGQTDVKDLQTFASVSRRWKDIVLNCPLLWSYISVAWDRIHQTLALKLRRSGNNLLEVDDSNTRVEQISCHEILGTAMHRLRALSSAQSQTEALPSLLGLDLTRLERLRLAISISLSPVHQRIGPTPRLRSLTLEGVTLTPTGGPFGGLRELTVARLPISSFMIQNLFIIIQNSPQLQSLTIQSILSEDASTAAKLLSSPGGTLELPLLTHLAVRRSETSLALAILNAVSAPRLQFLSVEGKAWPSSVPFFKAVTESTTRRPSLSTSILKNTKPNGAYLDIEYGDHMSFFLRVGVGRERLKLVLLDGGLPREMDEIAALINNVWTSSTFSPPSGIIVKLAGLEDSDIKPSQPDFGFLLKLPDIQIIASPCAHPGRVALLELLTDSSSHPSFRNLRRLDFMGYTNLKEDEELEPLARAFADKRELLRDVVPALPNLTILFGTKAIVSPKPEPPPEQESDDSDFAELFS</sequence>
<evidence type="ECO:0000259" key="2">
    <source>
        <dbReference type="Pfam" id="PF12937"/>
    </source>
</evidence>
<protein>
    <recommendedName>
        <fullName evidence="2">F-box domain-containing protein</fullName>
    </recommendedName>
</protein>
<reference evidence="4" key="2">
    <citation type="submission" date="2015-01" db="EMBL/GenBank/DDBJ databases">
        <title>Evolutionary Origins and Diversification of the Mycorrhizal Mutualists.</title>
        <authorList>
            <consortium name="DOE Joint Genome Institute"/>
            <consortium name="Mycorrhizal Genomics Consortium"/>
            <person name="Kohler A."/>
            <person name="Kuo A."/>
            <person name="Nagy L.G."/>
            <person name="Floudas D."/>
            <person name="Copeland A."/>
            <person name="Barry K.W."/>
            <person name="Cichocki N."/>
            <person name="Veneault-Fourrey C."/>
            <person name="LaButti K."/>
            <person name="Lindquist E.A."/>
            <person name="Lipzen A."/>
            <person name="Lundell T."/>
            <person name="Morin E."/>
            <person name="Murat C."/>
            <person name="Riley R."/>
            <person name="Ohm R."/>
            <person name="Sun H."/>
            <person name="Tunlid A."/>
            <person name="Henrissat B."/>
            <person name="Grigoriev I.V."/>
            <person name="Hibbett D.S."/>
            <person name="Martin F."/>
        </authorList>
    </citation>
    <scope>NUCLEOTIDE SEQUENCE [LARGE SCALE GENOMIC DNA]</scope>
    <source>
        <strain evidence="4">MUT 4182</strain>
    </source>
</reference>
<dbReference type="Gene3D" id="3.80.10.10">
    <property type="entry name" value="Ribonuclease Inhibitor"/>
    <property type="match status" value="1"/>
</dbReference>
<evidence type="ECO:0000313" key="4">
    <source>
        <dbReference type="Proteomes" id="UP000054248"/>
    </source>
</evidence>